<dbReference type="OrthoDB" id="2746at2759"/>
<keyword evidence="2" id="KW-0159">Chromosome partition</keyword>
<name>A0A316UB30_9BASI</name>
<comment type="similarity">
    <text evidence="1">Belongs to the MIP18 family.</text>
</comment>
<dbReference type="GO" id="GO:0140535">
    <property type="term" value="C:intracellular protein-containing complex"/>
    <property type="evidence" value="ECO:0007669"/>
    <property type="project" value="UniProtKB-ARBA"/>
</dbReference>
<evidence type="ECO:0000256" key="1">
    <source>
        <dbReference type="ARBA" id="ARBA00010381"/>
    </source>
</evidence>
<proteinExistence type="inferred from homology"/>
<dbReference type="RefSeq" id="XP_025348763.1">
    <property type="nucleotide sequence ID" value="XM_025492315.1"/>
</dbReference>
<dbReference type="GO" id="GO:0051604">
    <property type="term" value="P:protein maturation"/>
    <property type="evidence" value="ECO:0007669"/>
    <property type="project" value="InterPro"/>
</dbReference>
<dbReference type="InterPro" id="IPR034904">
    <property type="entry name" value="FSCA_dom_sf"/>
</dbReference>
<evidence type="ECO:0000256" key="2">
    <source>
        <dbReference type="ARBA" id="ARBA00022829"/>
    </source>
</evidence>
<dbReference type="InterPro" id="IPR002744">
    <property type="entry name" value="MIP18-like"/>
</dbReference>
<dbReference type="STRING" id="1684307.A0A316UB30"/>
<protein>
    <recommendedName>
        <fullName evidence="4">MIP18 family-like domain-containing protein</fullName>
    </recommendedName>
</protein>
<accession>A0A316UB30</accession>
<organism evidence="5 6">
    <name type="scientific">Pseudomicrostroma glucosiphilum</name>
    <dbReference type="NCBI Taxonomy" id="1684307"/>
    <lineage>
        <taxon>Eukaryota</taxon>
        <taxon>Fungi</taxon>
        <taxon>Dikarya</taxon>
        <taxon>Basidiomycota</taxon>
        <taxon>Ustilaginomycotina</taxon>
        <taxon>Exobasidiomycetes</taxon>
        <taxon>Microstromatales</taxon>
        <taxon>Microstromatales incertae sedis</taxon>
        <taxon>Pseudomicrostroma</taxon>
    </lineage>
</organism>
<feature type="compositionally biased region" description="Low complexity" evidence="3">
    <location>
        <begin position="18"/>
        <end position="29"/>
    </location>
</feature>
<gene>
    <name evidence="5" type="ORF">BCV69DRAFT_282322</name>
</gene>
<dbReference type="InterPro" id="IPR039796">
    <property type="entry name" value="MIP18"/>
</dbReference>
<evidence type="ECO:0000313" key="5">
    <source>
        <dbReference type="EMBL" id="PWN21603.1"/>
    </source>
</evidence>
<dbReference type="Proteomes" id="UP000245942">
    <property type="component" value="Unassembled WGS sequence"/>
</dbReference>
<feature type="domain" description="MIP18 family-like" evidence="4">
    <location>
        <begin position="77"/>
        <end position="159"/>
    </location>
</feature>
<dbReference type="GO" id="GO:1990229">
    <property type="term" value="C:iron-sulfur cluster assembly complex"/>
    <property type="evidence" value="ECO:0007669"/>
    <property type="project" value="UniProtKB-ARBA"/>
</dbReference>
<sequence length="228" mass="25318">MSTKDNANPIVHRPAGHATAKSTTASTSTEDWWRDEAIHLPDTSYSKKQGIAALDEGDDDGMDEDDVKEKREEIDAEEVFDLIRSINDPEHPLTLEELAVVNASHITVTHPDDYPGAPRYPAVRMEFTPTIPHCSMATLIGLSLRVRLLHALPPSYKVDISIRPGTHQSENSINKQLNDKERVAAALENEHLLGVVRGCLETAQRRGRSEEEWTKKAEEVARQIGVSA</sequence>
<reference evidence="5 6" key="1">
    <citation type="journal article" date="2018" name="Mol. Biol. Evol.">
        <title>Broad Genomic Sampling Reveals a Smut Pathogenic Ancestry of the Fungal Clade Ustilaginomycotina.</title>
        <authorList>
            <person name="Kijpornyongpan T."/>
            <person name="Mondo S.J."/>
            <person name="Barry K."/>
            <person name="Sandor L."/>
            <person name="Lee J."/>
            <person name="Lipzen A."/>
            <person name="Pangilinan J."/>
            <person name="LaButti K."/>
            <person name="Hainaut M."/>
            <person name="Henrissat B."/>
            <person name="Grigoriev I.V."/>
            <person name="Spatafora J.W."/>
            <person name="Aime M.C."/>
        </authorList>
    </citation>
    <scope>NUCLEOTIDE SEQUENCE [LARGE SCALE GENOMIC DNA]</scope>
    <source>
        <strain evidence="5 6">MCA 4718</strain>
    </source>
</reference>
<dbReference type="PANTHER" id="PTHR12377">
    <property type="entry name" value="CYTOSOLIC IRON-SULFUR ASSEMBLY COMPONENT 2B-RELATED"/>
    <property type="match status" value="1"/>
</dbReference>
<dbReference type="PANTHER" id="PTHR12377:SF0">
    <property type="entry name" value="CYTOSOLIC IRON-SULFUR ASSEMBLY COMPONENT 2B"/>
    <property type="match status" value="1"/>
</dbReference>
<dbReference type="SUPFAM" id="SSF117916">
    <property type="entry name" value="Fe-S cluster assembly (FSCA) domain-like"/>
    <property type="match status" value="1"/>
</dbReference>
<dbReference type="Gene3D" id="3.30.300.130">
    <property type="entry name" value="Fe-S cluster assembly (FSCA)"/>
    <property type="match status" value="1"/>
</dbReference>
<evidence type="ECO:0000259" key="4">
    <source>
        <dbReference type="Pfam" id="PF01883"/>
    </source>
</evidence>
<dbReference type="EMBL" id="KZ819325">
    <property type="protein sequence ID" value="PWN21603.1"/>
    <property type="molecule type" value="Genomic_DNA"/>
</dbReference>
<feature type="region of interest" description="Disordered" evidence="3">
    <location>
        <begin position="1"/>
        <end position="33"/>
    </location>
</feature>
<dbReference type="Pfam" id="PF01883">
    <property type="entry name" value="FeS_assembly_P"/>
    <property type="match status" value="1"/>
</dbReference>
<dbReference type="FunFam" id="3.30.300.130:FF:000005">
    <property type="entry name" value="Mitotic spindle-associated mmxd complex subunit"/>
    <property type="match status" value="1"/>
</dbReference>
<dbReference type="GO" id="GO:0007059">
    <property type="term" value="P:chromosome segregation"/>
    <property type="evidence" value="ECO:0007669"/>
    <property type="project" value="UniProtKB-KW"/>
</dbReference>
<dbReference type="Gene3D" id="6.10.250.1280">
    <property type="match status" value="1"/>
</dbReference>
<keyword evidence="6" id="KW-1185">Reference proteome</keyword>
<dbReference type="GeneID" id="37014049"/>
<dbReference type="AlphaFoldDB" id="A0A316UB30"/>
<evidence type="ECO:0000256" key="3">
    <source>
        <dbReference type="SAM" id="MobiDB-lite"/>
    </source>
</evidence>
<evidence type="ECO:0000313" key="6">
    <source>
        <dbReference type="Proteomes" id="UP000245942"/>
    </source>
</evidence>